<evidence type="ECO:0000313" key="4">
    <source>
        <dbReference type="Proteomes" id="UP000886841"/>
    </source>
</evidence>
<comment type="caution">
    <text evidence="3">The sequence shown here is derived from an EMBL/GenBank/DDBJ whole genome shotgun (WGS) entry which is preliminary data.</text>
</comment>
<dbReference type="Pfam" id="PF03123">
    <property type="entry name" value="CAT_RBD"/>
    <property type="match status" value="1"/>
</dbReference>
<keyword evidence="1" id="KW-0677">Repeat</keyword>
<name>A0A9D1EHN8_9FIRM</name>
<accession>A0A9D1EHN8</accession>
<dbReference type="Gene3D" id="2.30.24.10">
    <property type="entry name" value="CAT RNA-binding domain"/>
    <property type="match status" value="1"/>
</dbReference>
<dbReference type="InterPro" id="IPR004341">
    <property type="entry name" value="CAT_RNA-bd_dom"/>
</dbReference>
<dbReference type="AlphaFoldDB" id="A0A9D1EHN8"/>
<dbReference type="PROSITE" id="PS51372">
    <property type="entry name" value="PRD_2"/>
    <property type="match status" value="2"/>
</dbReference>
<dbReference type="InterPro" id="IPR011608">
    <property type="entry name" value="PRD"/>
</dbReference>
<evidence type="ECO:0000313" key="3">
    <source>
        <dbReference type="EMBL" id="HIR92165.1"/>
    </source>
</evidence>
<gene>
    <name evidence="3" type="ORF">IAB98_01925</name>
</gene>
<protein>
    <submittedName>
        <fullName evidence="3">PRD domain-containing protein</fullName>
    </submittedName>
</protein>
<dbReference type="SUPFAM" id="SSF63520">
    <property type="entry name" value="PTS-regulatory domain, PRD"/>
    <property type="match status" value="2"/>
</dbReference>
<reference evidence="3" key="2">
    <citation type="journal article" date="2021" name="PeerJ">
        <title>Extensive microbial diversity within the chicken gut microbiome revealed by metagenomics and culture.</title>
        <authorList>
            <person name="Gilroy R."/>
            <person name="Ravi A."/>
            <person name="Getino M."/>
            <person name="Pursley I."/>
            <person name="Horton D.L."/>
            <person name="Alikhan N.F."/>
            <person name="Baker D."/>
            <person name="Gharbi K."/>
            <person name="Hall N."/>
            <person name="Watson M."/>
            <person name="Adriaenssens E.M."/>
            <person name="Foster-Nyarko E."/>
            <person name="Jarju S."/>
            <person name="Secka A."/>
            <person name="Antonio M."/>
            <person name="Oren A."/>
            <person name="Chaudhuri R.R."/>
            <person name="La Ragione R."/>
            <person name="Hildebrand F."/>
            <person name="Pallen M.J."/>
        </authorList>
    </citation>
    <scope>NUCLEOTIDE SEQUENCE</scope>
    <source>
        <strain evidence="3">ChiSxjej1B13-7041</strain>
    </source>
</reference>
<organism evidence="3 4">
    <name type="scientific">Candidatus Egerieimonas intestinavium</name>
    <dbReference type="NCBI Taxonomy" id="2840777"/>
    <lineage>
        <taxon>Bacteria</taxon>
        <taxon>Bacillati</taxon>
        <taxon>Bacillota</taxon>
        <taxon>Clostridia</taxon>
        <taxon>Lachnospirales</taxon>
        <taxon>Lachnospiraceae</taxon>
        <taxon>Lachnospiraceae incertae sedis</taxon>
        <taxon>Candidatus Egerieimonas</taxon>
    </lineage>
</organism>
<dbReference type="GO" id="GO:0006355">
    <property type="term" value="P:regulation of DNA-templated transcription"/>
    <property type="evidence" value="ECO:0007669"/>
    <property type="project" value="InterPro"/>
</dbReference>
<evidence type="ECO:0000259" key="2">
    <source>
        <dbReference type="PROSITE" id="PS51372"/>
    </source>
</evidence>
<dbReference type="SMART" id="SM01061">
    <property type="entry name" value="CAT_RBD"/>
    <property type="match status" value="1"/>
</dbReference>
<dbReference type="InterPro" id="IPR050661">
    <property type="entry name" value="BglG_antiterminators"/>
</dbReference>
<dbReference type="Pfam" id="PF00874">
    <property type="entry name" value="PRD"/>
    <property type="match status" value="2"/>
</dbReference>
<sequence length="276" mass="32110">MKLRKALNNNVALVMDDDGREAVIMGSGVAYNLKPGAQIDPLRIEKRFVLDGKSGRKGFDSLLKRITVKDIELASDIIRRGEQRLGYRCNDSILLTLSDHLGLMMERAKKGIYFGTPLEWDIKLIYPKEFQYAREAVDELKKRTGYEIPEQEASFIALHFINANLQGNDMQETLMCTKIIQNILNISRLYYRKEFREDNFDVGRFVTHVRYFVRRQMKGETLKMDVELARVIAEKCPEDYRCAMRIVHFLNQTYGWDVSEGETLYLTLHLNRINAN</sequence>
<dbReference type="PANTHER" id="PTHR30185:SF15">
    <property type="entry name" value="CRYPTIC BETA-GLUCOSIDE BGL OPERON ANTITERMINATOR"/>
    <property type="match status" value="1"/>
</dbReference>
<reference evidence="3" key="1">
    <citation type="submission" date="2020-10" db="EMBL/GenBank/DDBJ databases">
        <authorList>
            <person name="Gilroy R."/>
        </authorList>
    </citation>
    <scope>NUCLEOTIDE SEQUENCE</scope>
    <source>
        <strain evidence="3">ChiSxjej1B13-7041</strain>
    </source>
</reference>
<dbReference type="PANTHER" id="PTHR30185">
    <property type="entry name" value="CRYPTIC BETA-GLUCOSIDE BGL OPERON ANTITERMINATOR"/>
    <property type="match status" value="1"/>
</dbReference>
<dbReference type="InterPro" id="IPR036634">
    <property type="entry name" value="PRD_sf"/>
</dbReference>
<evidence type="ECO:0000256" key="1">
    <source>
        <dbReference type="ARBA" id="ARBA00022737"/>
    </source>
</evidence>
<feature type="domain" description="PRD" evidence="2">
    <location>
        <begin position="171"/>
        <end position="276"/>
    </location>
</feature>
<dbReference type="EMBL" id="DVHU01000017">
    <property type="protein sequence ID" value="HIR92165.1"/>
    <property type="molecule type" value="Genomic_DNA"/>
</dbReference>
<dbReference type="GO" id="GO:0003723">
    <property type="term" value="F:RNA binding"/>
    <property type="evidence" value="ECO:0007669"/>
    <property type="project" value="InterPro"/>
</dbReference>
<dbReference type="SUPFAM" id="SSF50151">
    <property type="entry name" value="SacY-like RNA-binding domain"/>
    <property type="match status" value="1"/>
</dbReference>
<dbReference type="InterPro" id="IPR036650">
    <property type="entry name" value="CAT_RNA-bd_dom_sf"/>
</dbReference>
<dbReference type="Proteomes" id="UP000886841">
    <property type="component" value="Unassembled WGS sequence"/>
</dbReference>
<feature type="domain" description="PRD" evidence="2">
    <location>
        <begin position="65"/>
        <end position="170"/>
    </location>
</feature>
<dbReference type="Gene3D" id="1.10.1790.10">
    <property type="entry name" value="PRD domain"/>
    <property type="match status" value="2"/>
</dbReference>
<proteinExistence type="predicted"/>